<dbReference type="SUPFAM" id="SSF51182">
    <property type="entry name" value="RmlC-like cupins"/>
    <property type="match status" value="1"/>
</dbReference>
<dbReference type="Gene3D" id="2.60.120.10">
    <property type="entry name" value="Jelly Rolls"/>
    <property type="match status" value="1"/>
</dbReference>
<dbReference type="InterPro" id="IPR025979">
    <property type="entry name" value="ChrR-like_cupin_dom"/>
</dbReference>
<evidence type="ECO:0000313" key="4">
    <source>
        <dbReference type="Proteomes" id="UP000433652"/>
    </source>
</evidence>
<evidence type="ECO:0000256" key="1">
    <source>
        <dbReference type="SAM" id="MobiDB-lite"/>
    </source>
</evidence>
<name>A0A6I4T0A0_9SPHN</name>
<dbReference type="EMBL" id="WTYM01000058">
    <property type="protein sequence ID" value="MXO60850.1"/>
    <property type="molecule type" value="Genomic_DNA"/>
</dbReference>
<organism evidence="3 4">
    <name type="scientific">Croceibacterium salegens</name>
    <dbReference type="NCBI Taxonomy" id="1737568"/>
    <lineage>
        <taxon>Bacteria</taxon>
        <taxon>Pseudomonadati</taxon>
        <taxon>Pseudomonadota</taxon>
        <taxon>Alphaproteobacteria</taxon>
        <taxon>Sphingomonadales</taxon>
        <taxon>Erythrobacteraceae</taxon>
        <taxon>Croceibacterium</taxon>
    </lineage>
</organism>
<reference evidence="3 4" key="1">
    <citation type="submission" date="2019-12" db="EMBL/GenBank/DDBJ databases">
        <title>Genomic-based taxomic classification of the family Erythrobacteraceae.</title>
        <authorList>
            <person name="Xu L."/>
        </authorList>
    </citation>
    <scope>NUCLEOTIDE SEQUENCE [LARGE SCALE GENOMIC DNA]</scope>
    <source>
        <strain evidence="3 4">MCCC 1K01500</strain>
    </source>
</reference>
<accession>A0A6I4T0A0</accession>
<keyword evidence="4" id="KW-1185">Reference proteome</keyword>
<evidence type="ECO:0000259" key="2">
    <source>
        <dbReference type="Pfam" id="PF12973"/>
    </source>
</evidence>
<dbReference type="CDD" id="cd20302">
    <property type="entry name" value="cupin_DAD"/>
    <property type="match status" value="1"/>
</dbReference>
<proteinExistence type="predicted"/>
<sequence length="181" mass="20482">MPEAPTTEPWAGTPPVPHSLRPGAKPEAYMAKIAEGDERLWVPIGRPQVEDVYSKPVWISPTLNMWADVLMAKKPCIVNRHYHPKPIWAYTISGKWAYLEHEWTATAGDFIFETPGESHTLVSYAHEDPMKVFFVVSGPLMWLDEHGNSVGHYDVFDYMKDARAHYESNGIGGAYLDSLIR</sequence>
<feature type="domain" description="ChrR-like cupin" evidence="2">
    <location>
        <begin position="38"/>
        <end position="140"/>
    </location>
</feature>
<dbReference type="InterPro" id="IPR011051">
    <property type="entry name" value="RmlC_Cupin_sf"/>
</dbReference>
<evidence type="ECO:0000313" key="3">
    <source>
        <dbReference type="EMBL" id="MXO60850.1"/>
    </source>
</evidence>
<keyword evidence="3" id="KW-0560">Oxidoreductase</keyword>
<dbReference type="GO" id="GO:0051213">
    <property type="term" value="F:dioxygenase activity"/>
    <property type="evidence" value="ECO:0007669"/>
    <property type="project" value="UniProtKB-KW"/>
</dbReference>
<keyword evidence="3" id="KW-0223">Dioxygenase</keyword>
<feature type="region of interest" description="Disordered" evidence="1">
    <location>
        <begin position="1"/>
        <end position="23"/>
    </location>
</feature>
<dbReference type="AlphaFoldDB" id="A0A6I4T0A0"/>
<dbReference type="OrthoDB" id="564955at2"/>
<dbReference type="InterPro" id="IPR014710">
    <property type="entry name" value="RmlC-like_jellyroll"/>
</dbReference>
<dbReference type="RefSeq" id="WP_159797395.1">
    <property type="nucleotide sequence ID" value="NZ_WTYM01000058.1"/>
</dbReference>
<dbReference type="Pfam" id="PF12973">
    <property type="entry name" value="Cupin_7"/>
    <property type="match status" value="1"/>
</dbReference>
<protein>
    <submittedName>
        <fullName evidence="3">2,4-dihydroxyacetophenone dioxygenase</fullName>
    </submittedName>
</protein>
<dbReference type="Proteomes" id="UP000433652">
    <property type="component" value="Unassembled WGS sequence"/>
</dbReference>
<gene>
    <name evidence="3" type="ORF">GRI89_15010</name>
</gene>
<comment type="caution">
    <text evidence="3">The sequence shown here is derived from an EMBL/GenBank/DDBJ whole genome shotgun (WGS) entry which is preliminary data.</text>
</comment>